<dbReference type="Pfam" id="PF02405">
    <property type="entry name" value="MlaE"/>
    <property type="match status" value="1"/>
</dbReference>
<dbReference type="EMBL" id="CP098502">
    <property type="protein sequence ID" value="UTI66680.1"/>
    <property type="molecule type" value="Genomic_DNA"/>
</dbReference>
<keyword evidence="1" id="KW-0812">Transmembrane</keyword>
<name>A0ABY5DXD4_9ACTN</name>
<sequence>MSTAPRRRAAAPAWLTTFGDAVEFGARVTRDTLSRRMVPYLGETLRQAGILVNGSLAVLLGLSLALGLVLGIEGVYGARTVGAPAVAGAFAGLGNLRELVPYAFAYMMAAKVSTGFVAELGTMRISDEIDALDVMGMNSRMYLASTRVLATWIVFPFIYPLALAVGFLGSYIAVVVQLKETSAAGFLELFWKFQNPTDLLFSATKGALMATFVVIVGCYYGYKVRGGPVEVGRAAAQSMFVNLLGIHFVGILTSELFWGGSPRLPIGG</sequence>
<dbReference type="RefSeq" id="WP_254573347.1">
    <property type="nucleotide sequence ID" value="NZ_CP098502.1"/>
</dbReference>
<evidence type="ECO:0000313" key="2">
    <source>
        <dbReference type="EMBL" id="UTI66680.1"/>
    </source>
</evidence>
<feature type="transmembrane region" description="Helical" evidence="1">
    <location>
        <begin position="49"/>
        <end position="70"/>
    </location>
</feature>
<evidence type="ECO:0000313" key="3">
    <source>
        <dbReference type="Proteomes" id="UP001056035"/>
    </source>
</evidence>
<feature type="transmembrane region" description="Helical" evidence="1">
    <location>
        <begin position="149"/>
        <end position="174"/>
    </location>
</feature>
<keyword evidence="3" id="KW-1185">Reference proteome</keyword>
<feature type="transmembrane region" description="Helical" evidence="1">
    <location>
        <begin position="199"/>
        <end position="222"/>
    </location>
</feature>
<keyword evidence="1" id="KW-1133">Transmembrane helix</keyword>
<dbReference type="PANTHER" id="PTHR30188">
    <property type="entry name" value="ABC TRANSPORTER PERMEASE PROTEIN-RELATED"/>
    <property type="match status" value="1"/>
</dbReference>
<proteinExistence type="predicted"/>
<organism evidence="2 3">
    <name type="scientific">Paraconexibacter antarcticus</name>
    <dbReference type="NCBI Taxonomy" id="2949664"/>
    <lineage>
        <taxon>Bacteria</taxon>
        <taxon>Bacillati</taxon>
        <taxon>Actinomycetota</taxon>
        <taxon>Thermoleophilia</taxon>
        <taxon>Solirubrobacterales</taxon>
        <taxon>Paraconexibacteraceae</taxon>
        <taxon>Paraconexibacter</taxon>
    </lineage>
</organism>
<dbReference type="Proteomes" id="UP001056035">
    <property type="component" value="Chromosome"/>
</dbReference>
<dbReference type="PANTHER" id="PTHR30188:SF13">
    <property type="entry name" value="CONSERVED HYPOTHETICAL INTEGRAL MEMBRANE PROTEIN YRBE3B"/>
    <property type="match status" value="1"/>
</dbReference>
<dbReference type="InterPro" id="IPR030802">
    <property type="entry name" value="Permease_MalE"/>
</dbReference>
<feature type="transmembrane region" description="Helical" evidence="1">
    <location>
        <begin position="234"/>
        <end position="258"/>
    </location>
</feature>
<keyword evidence="1" id="KW-0472">Membrane</keyword>
<accession>A0ABY5DXD4</accession>
<protein>
    <submittedName>
        <fullName evidence="2">ABC transporter permease</fullName>
    </submittedName>
</protein>
<gene>
    <name evidence="2" type="ORF">NBH00_10835</name>
</gene>
<evidence type="ECO:0000256" key="1">
    <source>
        <dbReference type="SAM" id="Phobius"/>
    </source>
</evidence>
<reference evidence="2 3" key="1">
    <citation type="submission" date="2022-06" db="EMBL/GenBank/DDBJ databases">
        <title>Paraconexibacter antarcticus.</title>
        <authorList>
            <person name="Kim C.S."/>
        </authorList>
    </citation>
    <scope>NUCLEOTIDE SEQUENCE [LARGE SCALE GENOMIC DNA]</scope>
    <source>
        <strain evidence="2 3">02-257</strain>
    </source>
</reference>